<dbReference type="RefSeq" id="WP_014342141.1">
    <property type="nucleotide sequence ID" value="NC_016838.1"/>
</dbReference>
<evidence type="ECO:0000313" key="2">
    <source>
        <dbReference type="Proteomes" id="UP000007841"/>
    </source>
</evidence>
<evidence type="ECO:0000313" key="1">
    <source>
        <dbReference type="EMBL" id="AEW91996.1"/>
    </source>
</evidence>
<sequence>MSTYTINVSFQTRVNKTTRTLEIAESFGLGLDEKDWTLYDNLELEVEQGDVVYITGQSGSGNLSCCVSYNAR</sequence>
<keyword evidence="2" id="KW-1185">Reference proteome</keyword>
<geneLocation type="plasmid" evidence="1 2">
    <name>pKPHS1</name>
</geneLocation>
<name>A0A0H3GZA7_KLEPH</name>
<accession>A0A0H3GZA7</accession>
<keyword evidence="1" id="KW-0067">ATP-binding</keyword>
<reference evidence="2" key="1">
    <citation type="journal article" date="2012" name="J. Bacteriol.">
        <title>Complete genome sequence of Klebsiella pneumoniae subsp. pneumoniae HS11286, a multidrug-resistant strain isolated from human sputum.</title>
        <authorList>
            <person name="Liu P."/>
            <person name="Li P."/>
            <person name="Jiang X."/>
            <person name="Bi D."/>
            <person name="Xie Y."/>
            <person name="Tai C."/>
            <person name="Deng Z."/>
            <person name="Rajakumar K."/>
            <person name="Ou H.Y."/>
        </authorList>
    </citation>
    <scope>NUCLEOTIDE SEQUENCE [LARGE SCALE GENOMIC DNA]</scope>
    <source>
        <strain evidence="2">HS11286</strain>
        <plasmid evidence="2">pKPHS1</plasmid>
    </source>
</reference>
<dbReference type="GO" id="GO:0005524">
    <property type="term" value="F:ATP binding"/>
    <property type="evidence" value="ECO:0007669"/>
    <property type="project" value="UniProtKB-KW"/>
</dbReference>
<organism evidence="1 2">
    <name type="scientific">Klebsiella pneumoniae subsp. pneumoniae (strain HS11286)</name>
    <dbReference type="NCBI Taxonomy" id="1125630"/>
    <lineage>
        <taxon>Bacteria</taxon>
        <taxon>Pseudomonadati</taxon>
        <taxon>Pseudomonadota</taxon>
        <taxon>Gammaproteobacteria</taxon>
        <taxon>Enterobacterales</taxon>
        <taxon>Enterobacteriaceae</taxon>
        <taxon>Klebsiella/Raoultella group</taxon>
        <taxon>Klebsiella</taxon>
        <taxon>Klebsiella pneumoniae complex</taxon>
    </lineage>
</organism>
<keyword evidence="1" id="KW-0547">Nucleotide-binding</keyword>
<dbReference type="Proteomes" id="UP000007841">
    <property type="component" value="Plasmid pKPHS1"/>
</dbReference>
<dbReference type="HOGENOM" id="CLU_2717049_0_0_6"/>
<gene>
    <name evidence="1" type="ordered locus">KPHS_p100880</name>
</gene>
<proteinExistence type="predicted"/>
<dbReference type="EMBL" id="CP003223">
    <property type="protein sequence ID" value="AEW91996.1"/>
    <property type="molecule type" value="Genomic_DNA"/>
</dbReference>
<keyword evidence="1" id="KW-0614">Plasmid</keyword>
<dbReference type="KEGG" id="kpm:KPHS_p100880"/>
<dbReference type="PATRIC" id="fig|1125630.4.peg.5271"/>
<dbReference type="RefSeq" id="YP_005220895.1">
    <property type="nucleotide sequence ID" value="NC_016838.1"/>
</dbReference>
<protein>
    <submittedName>
        <fullName evidence="1">ABC transporter ATP-binding protein</fullName>
    </submittedName>
</protein>
<dbReference type="GeneID" id="11817984"/>
<dbReference type="AlphaFoldDB" id="A0A0H3GZA7"/>